<sequence length="64" mass="6530">MITETSRMAVMLTATVVAGGAALAAAPAAGATTSTGYTYCTYKALRATEKWTNPGGDVSKGTWK</sequence>
<comment type="caution">
    <text evidence="2">The sequence shown here is derived from an EMBL/GenBank/DDBJ whole genome shotgun (WGS) entry which is preliminary data.</text>
</comment>
<evidence type="ECO:0000313" key="2">
    <source>
        <dbReference type="EMBL" id="TDD03355.1"/>
    </source>
</evidence>
<gene>
    <name evidence="2" type="ORF">E1292_21135</name>
</gene>
<dbReference type="AlphaFoldDB" id="A0A4R4VME3"/>
<accession>A0A4R4VME3</accession>
<dbReference type="EMBL" id="SMKO01000055">
    <property type="protein sequence ID" value="TDD03355.1"/>
    <property type="molecule type" value="Genomic_DNA"/>
</dbReference>
<protein>
    <recommendedName>
        <fullName evidence="4">Chitin-binding type-3 domain-containing protein</fullName>
    </recommendedName>
</protein>
<dbReference type="PROSITE" id="PS51318">
    <property type="entry name" value="TAT"/>
    <property type="match status" value="1"/>
</dbReference>
<reference evidence="2 3" key="1">
    <citation type="submission" date="2019-03" db="EMBL/GenBank/DDBJ databases">
        <title>Draft genome sequences of novel Actinobacteria.</title>
        <authorList>
            <person name="Sahin N."/>
            <person name="Ay H."/>
            <person name="Saygin H."/>
        </authorList>
    </citation>
    <scope>NUCLEOTIDE SEQUENCE [LARGE SCALE GENOMIC DNA]</scope>
    <source>
        <strain evidence="2 3">KC310</strain>
    </source>
</reference>
<dbReference type="RefSeq" id="WP_132596957.1">
    <property type="nucleotide sequence ID" value="NZ_SMKO01000055.1"/>
</dbReference>
<proteinExistence type="predicted"/>
<keyword evidence="1" id="KW-0732">Signal</keyword>
<keyword evidence="3" id="KW-1185">Reference proteome</keyword>
<dbReference type="Proteomes" id="UP000295258">
    <property type="component" value="Unassembled WGS sequence"/>
</dbReference>
<name>A0A4R4VME3_9ACTN</name>
<feature type="signal peptide" evidence="1">
    <location>
        <begin position="1"/>
        <end position="24"/>
    </location>
</feature>
<dbReference type="InterPro" id="IPR006311">
    <property type="entry name" value="TAT_signal"/>
</dbReference>
<feature type="chain" id="PRO_5038818206" description="Chitin-binding type-3 domain-containing protein" evidence="1">
    <location>
        <begin position="25"/>
        <end position="64"/>
    </location>
</feature>
<evidence type="ECO:0000256" key="1">
    <source>
        <dbReference type="SAM" id="SignalP"/>
    </source>
</evidence>
<evidence type="ECO:0008006" key="4">
    <source>
        <dbReference type="Google" id="ProtNLM"/>
    </source>
</evidence>
<organism evidence="2 3">
    <name type="scientific">Nonomuraea deserti</name>
    <dbReference type="NCBI Taxonomy" id="1848322"/>
    <lineage>
        <taxon>Bacteria</taxon>
        <taxon>Bacillati</taxon>
        <taxon>Actinomycetota</taxon>
        <taxon>Actinomycetes</taxon>
        <taxon>Streptosporangiales</taxon>
        <taxon>Streptosporangiaceae</taxon>
        <taxon>Nonomuraea</taxon>
    </lineage>
</organism>
<evidence type="ECO:0000313" key="3">
    <source>
        <dbReference type="Proteomes" id="UP000295258"/>
    </source>
</evidence>